<evidence type="ECO:0000313" key="3">
    <source>
        <dbReference type="Proteomes" id="UP000283297"/>
    </source>
</evidence>
<gene>
    <name evidence="2" type="ORF">DW028_08365</name>
</gene>
<dbReference type="RefSeq" id="WP_118370069.1">
    <property type="nucleotide sequence ID" value="NZ_QRON01000004.1"/>
</dbReference>
<evidence type="ECO:0000259" key="1">
    <source>
        <dbReference type="Pfam" id="PF00903"/>
    </source>
</evidence>
<feature type="domain" description="Glyoxalase/fosfomycin resistance/dioxygenase" evidence="1">
    <location>
        <begin position="4"/>
        <end position="111"/>
    </location>
</feature>
<dbReference type="EMBL" id="QRON01000004">
    <property type="protein sequence ID" value="RHL28648.1"/>
    <property type="molecule type" value="Genomic_DNA"/>
</dbReference>
<proteinExistence type="predicted"/>
<accession>A0A415JXH9</accession>
<dbReference type="InterPro" id="IPR029068">
    <property type="entry name" value="Glyas_Bleomycin-R_OHBP_Dase"/>
</dbReference>
<organism evidence="2 3">
    <name type="scientific">Agathobacter rectalis</name>
    <dbReference type="NCBI Taxonomy" id="39491"/>
    <lineage>
        <taxon>Bacteria</taxon>
        <taxon>Bacillati</taxon>
        <taxon>Bacillota</taxon>
        <taxon>Clostridia</taxon>
        <taxon>Lachnospirales</taxon>
        <taxon>Lachnospiraceae</taxon>
        <taxon>Agathobacter</taxon>
    </lineage>
</organism>
<comment type="caution">
    <text evidence="2">The sequence shown here is derived from an EMBL/GenBank/DDBJ whole genome shotgun (WGS) entry which is preliminary data.</text>
</comment>
<dbReference type="SUPFAM" id="SSF54593">
    <property type="entry name" value="Glyoxalase/Bleomycin resistance protein/Dihydroxybiphenyl dioxygenase"/>
    <property type="match status" value="1"/>
</dbReference>
<protein>
    <submittedName>
        <fullName evidence="2">VOC family protein</fullName>
    </submittedName>
</protein>
<sequence length="130" mass="15197">MTALDHTAIIISKEENLRFYVRLGFEEIRRIIRTYDTVIFMKNGNVVLEIFVDPNHPDRLTKPESLGIRHIALTVDSLDDVVKKFECEPVKKDWFGRRFTFVKDMDNQPIEINEICLKSEEDIVNGLESN</sequence>
<dbReference type="Gene3D" id="3.10.180.10">
    <property type="entry name" value="2,3-Dihydroxybiphenyl 1,2-Dioxygenase, domain 1"/>
    <property type="match status" value="1"/>
</dbReference>
<dbReference type="Proteomes" id="UP000283297">
    <property type="component" value="Unassembled WGS sequence"/>
</dbReference>
<evidence type="ECO:0000313" key="2">
    <source>
        <dbReference type="EMBL" id="RHL28648.1"/>
    </source>
</evidence>
<dbReference type="Pfam" id="PF00903">
    <property type="entry name" value="Glyoxalase"/>
    <property type="match status" value="1"/>
</dbReference>
<name>A0A415JXH9_9FIRM</name>
<dbReference type="AlphaFoldDB" id="A0A415JXH9"/>
<dbReference type="InterPro" id="IPR004360">
    <property type="entry name" value="Glyas_Fos-R_dOase_dom"/>
</dbReference>
<reference evidence="2 3" key="1">
    <citation type="submission" date="2018-08" db="EMBL/GenBank/DDBJ databases">
        <title>A genome reference for cultivated species of the human gut microbiota.</title>
        <authorList>
            <person name="Zou Y."/>
            <person name="Xue W."/>
            <person name="Luo G."/>
        </authorList>
    </citation>
    <scope>NUCLEOTIDE SEQUENCE [LARGE SCALE GENOMIC DNA]</scope>
    <source>
        <strain evidence="2 3">AF38-24</strain>
    </source>
</reference>